<dbReference type="EMBL" id="OMOD01000159">
    <property type="protein sequence ID" value="SPF46119.1"/>
    <property type="molecule type" value="Genomic_DNA"/>
</dbReference>
<evidence type="ECO:0008006" key="3">
    <source>
        <dbReference type="Google" id="ProtNLM"/>
    </source>
</evidence>
<accession>A0A2U3L2V4</accession>
<evidence type="ECO:0000313" key="2">
    <source>
        <dbReference type="Proteomes" id="UP000238701"/>
    </source>
</evidence>
<sequence>METRRGQSPRFSWETFNITNSVRFGYDLSNGNGLPPLGTTGTCGEYNQTLTKPRVMQCALRYGF</sequence>
<name>A0A2U3L2V4_9BACT</name>
<dbReference type="Proteomes" id="UP000238701">
    <property type="component" value="Unassembled WGS sequence"/>
</dbReference>
<dbReference type="AlphaFoldDB" id="A0A2U3L2V4"/>
<proteinExistence type="predicted"/>
<evidence type="ECO:0000313" key="1">
    <source>
        <dbReference type="EMBL" id="SPF46119.1"/>
    </source>
</evidence>
<gene>
    <name evidence="1" type="ORF">SBA1_630068</name>
</gene>
<protein>
    <recommendedName>
        <fullName evidence="3">TonB-dependent receptor-like beta-barrel domain-containing protein</fullName>
    </recommendedName>
</protein>
<reference evidence="2" key="1">
    <citation type="submission" date="2018-02" db="EMBL/GenBank/DDBJ databases">
        <authorList>
            <person name="Hausmann B."/>
        </authorList>
    </citation>
    <scope>NUCLEOTIDE SEQUENCE [LARGE SCALE GENOMIC DNA]</scope>
    <source>
        <strain evidence="2">Peat soil MAG SbA1</strain>
    </source>
</reference>
<organism evidence="1 2">
    <name type="scientific">Candidatus Sulfotelmatobacter kueseliae</name>
    <dbReference type="NCBI Taxonomy" id="2042962"/>
    <lineage>
        <taxon>Bacteria</taxon>
        <taxon>Pseudomonadati</taxon>
        <taxon>Acidobacteriota</taxon>
        <taxon>Terriglobia</taxon>
        <taxon>Terriglobales</taxon>
        <taxon>Candidatus Korobacteraceae</taxon>
        <taxon>Candidatus Sulfotelmatobacter</taxon>
    </lineage>
</organism>